<evidence type="ECO:0000259" key="1">
    <source>
        <dbReference type="Pfam" id="PF02197"/>
    </source>
</evidence>
<dbReference type="EMBL" id="CAWYQH010000002">
    <property type="protein sequence ID" value="CAK8674051.1"/>
    <property type="molecule type" value="Genomic_DNA"/>
</dbReference>
<keyword evidence="3" id="KW-1185">Reference proteome</keyword>
<dbReference type="InterPro" id="IPR027417">
    <property type="entry name" value="P-loop_NTPase"/>
</dbReference>
<dbReference type="PANTHER" id="PTHR10699:SF11">
    <property type="entry name" value="IGLOO, ISOFORM A"/>
    <property type="match status" value="1"/>
</dbReference>
<dbReference type="Pfam" id="PF02197">
    <property type="entry name" value="RIIa"/>
    <property type="match status" value="1"/>
</dbReference>
<dbReference type="SUPFAM" id="SSF47391">
    <property type="entry name" value="Dimerization-anchoring domain of cAMP-dependent PK regulatory subunit"/>
    <property type="match status" value="1"/>
</dbReference>
<proteinExistence type="predicted"/>
<dbReference type="Proteomes" id="UP001642483">
    <property type="component" value="Unassembled WGS sequence"/>
</dbReference>
<dbReference type="InterPro" id="IPR000048">
    <property type="entry name" value="IQ_motif_EF-hand-BS"/>
</dbReference>
<name>A0ABP0F2V4_CLALP</name>
<evidence type="ECO:0000313" key="2">
    <source>
        <dbReference type="EMBL" id="CAK8674051.1"/>
    </source>
</evidence>
<feature type="domain" description="RIIa" evidence="1">
    <location>
        <begin position="7"/>
        <end position="31"/>
    </location>
</feature>
<dbReference type="Pfam" id="PF00612">
    <property type="entry name" value="IQ"/>
    <property type="match status" value="4"/>
</dbReference>
<dbReference type="CDD" id="cd23767">
    <property type="entry name" value="IQCD"/>
    <property type="match status" value="1"/>
</dbReference>
<protein>
    <recommendedName>
        <fullName evidence="1">RIIa domain-containing protein</fullName>
    </recommendedName>
</protein>
<evidence type="ECO:0000313" key="3">
    <source>
        <dbReference type="Proteomes" id="UP001642483"/>
    </source>
</evidence>
<dbReference type="InterPro" id="IPR003117">
    <property type="entry name" value="cAMP_dep_PK_reg_su_I/II_a/b"/>
</dbReference>
<dbReference type="SMART" id="SM00015">
    <property type="entry name" value="IQ"/>
    <property type="match status" value="5"/>
</dbReference>
<gene>
    <name evidence="2" type="ORF">CVLEPA_LOCUS3771</name>
</gene>
<reference evidence="2 3" key="1">
    <citation type="submission" date="2024-02" db="EMBL/GenBank/DDBJ databases">
        <authorList>
            <person name="Daric V."/>
            <person name="Darras S."/>
        </authorList>
    </citation>
    <scope>NUCLEOTIDE SEQUENCE [LARGE SCALE GENOMIC DNA]</scope>
</reference>
<organism evidence="2 3">
    <name type="scientific">Clavelina lepadiformis</name>
    <name type="common">Light-bulb sea squirt</name>
    <name type="synonym">Ascidia lepadiformis</name>
    <dbReference type="NCBI Taxonomy" id="159417"/>
    <lineage>
        <taxon>Eukaryota</taxon>
        <taxon>Metazoa</taxon>
        <taxon>Chordata</taxon>
        <taxon>Tunicata</taxon>
        <taxon>Ascidiacea</taxon>
        <taxon>Aplousobranchia</taxon>
        <taxon>Clavelinidae</taxon>
        <taxon>Clavelina</taxon>
    </lineage>
</organism>
<dbReference type="PANTHER" id="PTHR10699">
    <property type="entry name" value="NEUROMODULIN"/>
    <property type="match status" value="1"/>
</dbReference>
<accession>A0ABP0F2V4</accession>
<dbReference type="Gene3D" id="1.20.890.10">
    <property type="entry name" value="cAMP-dependent protein kinase regulatory subunit, dimerization-anchoring domain"/>
    <property type="match status" value="1"/>
</dbReference>
<dbReference type="Gene3D" id="1.20.5.190">
    <property type="match status" value="2"/>
</dbReference>
<dbReference type="SUPFAM" id="SSF52540">
    <property type="entry name" value="P-loop containing nucleoside triphosphate hydrolases"/>
    <property type="match status" value="1"/>
</dbReference>
<comment type="caution">
    <text evidence="2">The sequence shown here is derived from an EMBL/GenBank/DDBJ whole genome shotgun (WGS) entry which is preliminary data.</text>
</comment>
<sequence length="250" mass="29095">MAIVAMEVLRHQPEDIVQFSSHYFSKLLCERKTTCVDPCIIFQNNDEPEEKFYIPQHKSDKSIFNAGDTDLKVLDSDKQAFKRIQLPCGKHREDNEIKNNAAKTIQTRYRRYVSHRQLNKNGILGIKGEACNLAATKIQASFRGHKVRKEIIQARKIQEKSVTKIQAAYRGYKTRKSRFARKDQTISSKQDQSARKIQATYKHYRMRRKHVQKTKEHEDYIAAAVKIQSNFRGYATRKKLKVQSNNAVHG</sequence>
<dbReference type="PROSITE" id="PS50096">
    <property type="entry name" value="IQ"/>
    <property type="match status" value="4"/>
</dbReference>